<organism evidence="2">
    <name type="scientific">Thermosporothrix sp. COM3</name>
    <dbReference type="NCBI Taxonomy" id="2490863"/>
    <lineage>
        <taxon>Bacteria</taxon>
        <taxon>Bacillati</taxon>
        <taxon>Chloroflexota</taxon>
        <taxon>Ktedonobacteria</taxon>
        <taxon>Ktedonobacterales</taxon>
        <taxon>Thermosporotrichaceae</taxon>
        <taxon>Thermosporothrix</taxon>
    </lineage>
</organism>
<feature type="domain" description="Amine oxidase" evidence="1">
    <location>
        <begin position="12"/>
        <end position="393"/>
    </location>
</feature>
<dbReference type="Pfam" id="PF01593">
    <property type="entry name" value="Amino_oxidase"/>
    <property type="match status" value="1"/>
</dbReference>
<dbReference type="EMBL" id="AP019376">
    <property type="protein sequence ID" value="BBH90011.1"/>
    <property type="molecule type" value="Genomic_DNA"/>
</dbReference>
<dbReference type="NCBIfam" id="NF005560">
    <property type="entry name" value="PRK07233.1"/>
    <property type="match status" value="1"/>
</dbReference>
<proteinExistence type="predicted"/>
<dbReference type="SUPFAM" id="SSF51905">
    <property type="entry name" value="FAD/NAD(P)-binding domain"/>
    <property type="match status" value="1"/>
</dbReference>
<sequence length="422" mass="49105">MEYAVLGGGALGLMTAYRLLQAGHSVMLFEQEPLAGGLASGFQVGDTWLEKFYHHIFRSDKTIIKIIEEIGLRERLEWLRPRTVSLIQGKLHQLDSPLTLLRFKPLRFDERLRMGVVAAFLKVARPEWLEGQTADPWLRRWMGKRAYEAVFQPLFQGKFGKLYDQIALPWFWARFHDRTTELGYLRGGFQLLYDRLAELIVASGGKLLLQTRVEQVEQQDGRWQVRTSQGGWTFDGVISTLPTRLTFRLIPTLPEAYRKRYDWGLAYGAHCLILALDRRLTDDSYWINICDPGYPFMALVEHTNYRSPAEYGGRHLIYLGNYRAMDDPLFTMKKEEVLAAFLPHLQRLVPAFQPEWVTESWMFQAPYAQPIVTTDYREHIPPLETPLAGLWMANMFQVYPHDRGQNYSFELAEKLVKRILQQ</sequence>
<dbReference type="GO" id="GO:0016491">
    <property type="term" value="F:oxidoreductase activity"/>
    <property type="evidence" value="ECO:0007669"/>
    <property type="project" value="InterPro"/>
</dbReference>
<dbReference type="AlphaFoldDB" id="A0A455SSB7"/>
<dbReference type="InterPro" id="IPR036188">
    <property type="entry name" value="FAD/NAD-bd_sf"/>
</dbReference>
<accession>A0A455SSB7</accession>
<dbReference type="InterPro" id="IPR050464">
    <property type="entry name" value="Zeta_carotene_desat/Oxidored"/>
</dbReference>
<evidence type="ECO:0000313" key="2">
    <source>
        <dbReference type="EMBL" id="BBH90011.1"/>
    </source>
</evidence>
<reference evidence="2" key="1">
    <citation type="submission" date="2018-12" db="EMBL/GenBank/DDBJ databases">
        <title>Novel natural products biosynthetic potential of the class Ktedonobacteria.</title>
        <authorList>
            <person name="Zheng Y."/>
            <person name="Saitou A."/>
            <person name="Wang C.M."/>
            <person name="Toyoda A."/>
            <person name="Minakuchi Y."/>
            <person name="Sekiguchi Y."/>
            <person name="Ueda K."/>
            <person name="Takano H."/>
            <person name="Sakai Y."/>
            <person name="Yokota A."/>
            <person name="Yabe S."/>
        </authorList>
    </citation>
    <scope>NUCLEOTIDE SEQUENCE</scope>
    <source>
        <strain evidence="2">COM3</strain>
    </source>
</reference>
<gene>
    <name evidence="2" type="ORF">KTC_47620</name>
</gene>
<dbReference type="PANTHER" id="PTHR42923:SF46">
    <property type="entry name" value="AMINE OXIDASE"/>
    <property type="match status" value="1"/>
</dbReference>
<dbReference type="Gene3D" id="3.50.50.60">
    <property type="entry name" value="FAD/NAD(P)-binding domain"/>
    <property type="match status" value="2"/>
</dbReference>
<protein>
    <submittedName>
        <fullName evidence="2">Oxidoreductase</fullName>
    </submittedName>
</protein>
<dbReference type="InterPro" id="IPR002937">
    <property type="entry name" value="Amino_oxidase"/>
</dbReference>
<evidence type="ECO:0000259" key="1">
    <source>
        <dbReference type="Pfam" id="PF01593"/>
    </source>
</evidence>
<dbReference type="PANTHER" id="PTHR42923">
    <property type="entry name" value="PROTOPORPHYRINOGEN OXIDASE"/>
    <property type="match status" value="1"/>
</dbReference>
<name>A0A455SSB7_9CHLR</name>